<dbReference type="GO" id="GO:0007059">
    <property type="term" value="P:chromosome segregation"/>
    <property type="evidence" value="ECO:0007669"/>
    <property type="project" value="UniProtKB-KW"/>
</dbReference>
<dbReference type="OrthoDB" id="70307at2"/>
<sequence>MTPPPQRITRGFSMDEGEGGVQAAPRRIRTRQQIMSGEGKRPPAAVELKLLAGNPFNPRDELTDIEETAESLQAKGQIQPVTVVRRAAFLEAHPGQEDALGAAEYVVIDGNRRLAAADLAGLAELRIDVHDELAATAEDILESALIANIHRVDVPPLDQARAIQQLVQTHGSQGQVAKRLGKTPAWVSQRLALLELTPDLQEKVEAGELKVEPARRIGRLPKDQQAEAAETAINAVKPPRQRRPKPEGGGTPAETVNAVNTSEGDREAEPTVNAVNTPAADTEQAEAAAGSGQPRRLPYDDAFSVVTHLHLKMEPAVFAQGARVWLDILRREHPAEYSALLKELAEQPV</sequence>
<feature type="compositionally biased region" description="Basic and acidic residues" evidence="3">
    <location>
        <begin position="216"/>
        <end position="225"/>
    </location>
</feature>
<feature type="region of interest" description="Disordered" evidence="3">
    <location>
        <begin position="216"/>
        <end position="297"/>
    </location>
</feature>
<dbReference type="InterPro" id="IPR041468">
    <property type="entry name" value="HTH_ParB/Spo0J"/>
</dbReference>
<dbReference type="SUPFAM" id="SSF110849">
    <property type="entry name" value="ParB/Sulfiredoxin"/>
    <property type="match status" value="1"/>
</dbReference>
<feature type="compositionally biased region" description="Low complexity" evidence="3">
    <location>
        <begin position="279"/>
        <end position="289"/>
    </location>
</feature>
<dbReference type="GO" id="GO:0045881">
    <property type="term" value="P:positive regulation of sporulation resulting in formation of a cellular spore"/>
    <property type="evidence" value="ECO:0007669"/>
    <property type="project" value="TreeGrafter"/>
</dbReference>
<dbReference type="EMBL" id="VJZD01000254">
    <property type="protein sequence ID" value="MPY36832.1"/>
    <property type="molecule type" value="Genomic_DNA"/>
</dbReference>
<dbReference type="AlphaFoldDB" id="A0A5N8VQ04"/>
<protein>
    <submittedName>
        <fullName evidence="5">ParB/RepB/Spo0J family partition protein</fullName>
    </submittedName>
</protein>
<dbReference type="PANTHER" id="PTHR33375">
    <property type="entry name" value="CHROMOSOME-PARTITIONING PROTEIN PARB-RELATED"/>
    <property type="match status" value="1"/>
</dbReference>
<evidence type="ECO:0000256" key="1">
    <source>
        <dbReference type="ARBA" id="ARBA00006295"/>
    </source>
</evidence>
<dbReference type="RefSeq" id="WP_152894454.1">
    <property type="nucleotide sequence ID" value="NZ_VJZD01000254.1"/>
</dbReference>
<feature type="domain" description="ParB-like N-terminal" evidence="4">
    <location>
        <begin position="44"/>
        <end position="149"/>
    </location>
</feature>
<evidence type="ECO:0000313" key="5">
    <source>
        <dbReference type="EMBL" id="MPY36832.1"/>
    </source>
</evidence>
<accession>A0A5N8VQ04</accession>
<dbReference type="GO" id="GO:0003677">
    <property type="term" value="F:DNA binding"/>
    <property type="evidence" value="ECO:0007669"/>
    <property type="project" value="InterPro"/>
</dbReference>
<comment type="similarity">
    <text evidence="1">Belongs to the ParB family.</text>
</comment>
<gene>
    <name evidence="5" type="ORF">FNH09_38130</name>
</gene>
<reference evidence="5 6" key="1">
    <citation type="submission" date="2019-07" db="EMBL/GenBank/DDBJ databases">
        <title>New species of Amycolatopsis and Streptomyces.</title>
        <authorList>
            <person name="Duangmal K."/>
            <person name="Teo W.F.A."/>
            <person name="Lipun K."/>
        </authorList>
    </citation>
    <scope>NUCLEOTIDE SEQUENCE [LARGE SCALE GENOMIC DNA]</scope>
    <source>
        <strain evidence="5 6">NBRC 109810</strain>
    </source>
</reference>
<dbReference type="Pfam" id="PF17762">
    <property type="entry name" value="HTH_ParB"/>
    <property type="match status" value="1"/>
</dbReference>
<evidence type="ECO:0000256" key="3">
    <source>
        <dbReference type="SAM" id="MobiDB-lite"/>
    </source>
</evidence>
<name>A0A5N8VQ04_9ACTN</name>
<dbReference type="Gene3D" id="1.10.10.2830">
    <property type="match status" value="1"/>
</dbReference>
<dbReference type="NCBIfam" id="TIGR00180">
    <property type="entry name" value="parB_part"/>
    <property type="match status" value="1"/>
</dbReference>
<feature type="region of interest" description="Disordered" evidence="3">
    <location>
        <begin position="1"/>
        <end position="26"/>
    </location>
</feature>
<dbReference type="Gene3D" id="3.90.1530.30">
    <property type="match status" value="1"/>
</dbReference>
<dbReference type="InterPro" id="IPR003115">
    <property type="entry name" value="ParB_N"/>
</dbReference>
<dbReference type="Pfam" id="PF02195">
    <property type="entry name" value="ParB_N"/>
    <property type="match status" value="1"/>
</dbReference>
<dbReference type="FunFam" id="1.10.10.2830:FF:000001">
    <property type="entry name" value="Chromosome partitioning protein ParB"/>
    <property type="match status" value="1"/>
</dbReference>
<evidence type="ECO:0000256" key="2">
    <source>
        <dbReference type="ARBA" id="ARBA00022829"/>
    </source>
</evidence>
<evidence type="ECO:0000313" key="6">
    <source>
        <dbReference type="Proteomes" id="UP000325849"/>
    </source>
</evidence>
<dbReference type="Proteomes" id="UP000325849">
    <property type="component" value="Unassembled WGS sequence"/>
</dbReference>
<keyword evidence="2" id="KW-0159">Chromosome partition</keyword>
<dbReference type="SUPFAM" id="SSF109709">
    <property type="entry name" value="KorB DNA-binding domain-like"/>
    <property type="match status" value="1"/>
</dbReference>
<dbReference type="GO" id="GO:0005694">
    <property type="term" value="C:chromosome"/>
    <property type="evidence" value="ECO:0007669"/>
    <property type="project" value="TreeGrafter"/>
</dbReference>
<dbReference type="PANTHER" id="PTHR33375:SF1">
    <property type="entry name" value="CHROMOSOME-PARTITIONING PROTEIN PARB-RELATED"/>
    <property type="match status" value="1"/>
</dbReference>
<organism evidence="5 6">
    <name type="scientific">Streptomyces adustus</name>
    <dbReference type="NCBI Taxonomy" id="1609272"/>
    <lineage>
        <taxon>Bacteria</taxon>
        <taxon>Bacillati</taxon>
        <taxon>Actinomycetota</taxon>
        <taxon>Actinomycetes</taxon>
        <taxon>Kitasatosporales</taxon>
        <taxon>Streptomycetaceae</taxon>
        <taxon>Streptomyces</taxon>
    </lineage>
</organism>
<evidence type="ECO:0000259" key="4">
    <source>
        <dbReference type="SMART" id="SM00470"/>
    </source>
</evidence>
<dbReference type="SMART" id="SM00470">
    <property type="entry name" value="ParB"/>
    <property type="match status" value="1"/>
</dbReference>
<dbReference type="InterPro" id="IPR036086">
    <property type="entry name" value="ParB/Sulfiredoxin_sf"/>
</dbReference>
<keyword evidence="6" id="KW-1185">Reference proteome</keyword>
<dbReference type="InterPro" id="IPR004437">
    <property type="entry name" value="ParB/RepB/Spo0J"/>
</dbReference>
<comment type="caution">
    <text evidence="5">The sequence shown here is derived from an EMBL/GenBank/DDBJ whole genome shotgun (WGS) entry which is preliminary data.</text>
</comment>
<proteinExistence type="inferred from homology"/>
<dbReference type="InterPro" id="IPR050336">
    <property type="entry name" value="Chromosome_partition/occlusion"/>
</dbReference>